<dbReference type="OMA" id="SPWHEEI"/>
<protein>
    <recommendedName>
        <fullName evidence="3">Alpha/beta hydrolase fold-3 domain-containing protein</fullName>
    </recommendedName>
</protein>
<evidence type="ECO:0000313" key="4">
    <source>
        <dbReference type="EMBL" id="KJA15429.1"/>
    </source>
</evidence>
<dbReference type="PANTHER" id="PTHR48081:SF31">
    <property type="entry name" value="STERYL ACETYL HYDROLASE MUG81-RELATED"/>
    <property type="match status" value="1"/>
</dbReference>
<keyword evidence="2" id="KW-1133">Transmembrane helix</keyword>
<proteinExistence type="predicted"/>
<keyword evidence="1" id="KW-0378">Hydrolase</keyword>
<dbReference type="GO" id="GO:0016787">
    <property type="term" value="F:hydrolase activity"/>
    <property type="evidence" value="ECO:0007669"/>
    <property type="project" value="UniProtKB-KW"/>
</dbReference>
<keyword evidence="2" id="KW-0812">Transmembrane</keyword>
<dbReference type="AlphaFoldDB" id="A0A0D2N8J9"/>
<dbReference type="SUPFAM" id="SSF53474">
    <property type="entry name" value="alpha/beta-Hydrolases"/>
    <property type="match status" value="1"/>
</dbReference>
<dbReference type="InterPro" id="IPR029058">
    <property type="entry name" value="AB_hydrolase_fold"/>
</dbReference>
<accession>A0A0D2N8J9</accession>
<feature type="transmembrane region" description="Helical" evidence="2">
    <location>
        <begin position="20"/>
        <end position="38"/>
    </location>
</feature>
<name>A0A0D2N8J9_HYPSF</name>
<dbReference type="PANTHER" id="PTHR48081">
    <property type="entry name" value="AB HYDROLASE SUPERFAMILY PROTEIN C4A8.06C"/>
    <property type="match status" value="1"/>
</dbReference>
<evidence type="ECO:0000256" key="1">
    <source>
        <dbReference type="ARBA" id="ARBA00022801"/>
    </source>
</evidence>
<dbReference type="Proteomes" id="UP000054270">
    <property type="component" value="Unassembled WGS sequence"/>
</dbReference>
<dbReference type="STRING" id="945553.A0A0D2N8J9"/>
<reference evidence="5" key="1">
    <citation type="submission" date="2014-04" db="EMBL/GenBank/DDBJ databases">
        <title>Evolutionary Origins and Diversification of the Mycorrhizal Mutualists.</title>
        <authorList>
            <consortium name="DOE Joint Genome Institute"/>
            <consortium name="Mycorrhizal Genomics Consortium"/>
            <person name="Kohler A."/>
            <person name="Kuo A."/>
            <person name="Nagy L.G."/>
            <person name="Floudas D."/>
            <person name="Copeland A."/>
            <person name="Barry K.W."/>
            <person name="Cichocki N."/>
            <person name="Veneault-Fourrey C."/>
            <person name="LaButti K."/>
            <person name="Lindquist E.A."/>
            <person name="Lipzen A."/>
            <person name="Lundell T."/>
            <person name="Morin E."/>
            <person name="Murat C."/>
            <person name="Riley R."/>
            <person name="Ohm R."/>
            <person name="Sun H."/>
            <person name="Tunlid A."/>
            <person name="Henrissat B."/>
            <person name="Grigoriev I.V."/>
            <person name="Hibbett D.S."/>
            <person name="Martin F."/>
        </authorList>
    </citation>
    <scope>NUCLEOTIDE SEQUENCE [LARGE SCALE GENOMIC DNA]</scope>
    <source>
        <strain evidence="5">FD-334 SS-4</strain>
    </source>
</reference>
<feature type="transmembrane region" description="Helical" evidence="2">
    <location>
        <begin position="116"/>
        <end position="137"/>
    </location>
</feature>
<feature type="domain" description="Alpha/beta hydrolase fold-3" evidence="3">
    <location>
        <begin position="117"/>
        <end position="337"/>
    </location>
</feature>
<evidence type="ECO:0000256" key="2">
    <source>
        <dbReference type="SAM" id="Phobius"/>
    </source>
</evidence>
<keyword evidence="2" id="KW-0472">Membrane</keyword>
<gene>
    <name evidence="4" type="ORF">HYPSUDRAFT_207849</name>
</gene>
<sequence>MPTPNTTTERKKYGDVSWGGLLRLTTVLARMPLAILWISTKSILFRRNSFKRTTYAALMRWMSQQVPDIGTMQYMIPNSVDGYKTWASSNSLPITVETLSHDTSIMWIGPKRTDRVVLYFHGGAYYAPILPAGLSFLHHLQKELNKNGCDVGVAIIGYSLLPTAVFPTQIRQAMLATEHILASGVDPANLHLVGDSAGANLLTGLLSHMLHPLDTVRPMISPKEAIKGVYLMSPWVSLQSTSSSMVDEASEDMATCSGLSRAGGIFMAAVPAEQRAYAEPIYAPDSWFEGLDSIVERMLVTAGEAELMRDDILQFSDILSKHQSQYTFILQPGGLHDDPILDFMAGVPLDQLTPLTAKAVEWLAAGIKESSH</sequence>
<organism evidence="4 5">
    <name type="scientific">Hypholoma sublateritium (strain FD-334 SS-4)</name>
    <dbReference type="NCBI Taxonomy" id="945553"/>
    <lineage>
        <taxon>Eukaryota</taxon>
        <taxon>Fungi</taxon>
        <taxon>Dikarya</taxon>
        <taxon>Basidiomycota</taxon>
        <taxon>Agaricomycotina</taxon>
        <taxon>Agaricomycetes</taxon>
        <taxon>Agaricomycetidae</taxon>
        <taxon>Agaricales</taxon>
        <taxon>Agaricineae</taxon>
        <taxon>Strophariaceae</taxon>
        <taxon>Hypholoma</taxon>
    </lineage>
</organism>
<evidence type="ECO:0000313" key="5">
    <source>
        <dbReference type="Proteomes" id="UP000054270"/>
    </source>
</evidence>
<dbReference type="OrthoDB" id="2152029at2759"/>
<dbReference type="Pfam" id="PF07859">
    <property type="entry name" value="Abhydrolase_3"/>
    <property type="match status" value="1"/>
</dbReference>
<evidence type="ECO:0000259" key="3">
    <source>
        <dbReference type="Pfam" id="PF07859"/>
    </source>
</evidence>
<dbReference type="Gene3D" id="3.40.50.1820">
    <property type="entry name" value="alpha/beta hydrolase"/>
    <property type="match status" value="1"/>
</dbReference>
<dbReference type="InterPro" id="IPR013094">
    <property type="entry name" value="AB_hydrolase_3"/>
</dbReference>
<keyword evidence="5" id="KW-1185">Reference proteome</keyword>
<dbReference type="EMBL" id="KN817644">
    <property type="protein sequence ID" value="KJA15429.1"/>
    <property type="molecule type" value="Genomic_DNA"/>
</dbReference>
<dbReference type="InterPro" id="IPR050300">
    <property type="entry name" value="GDXG_lipolytic_enzyme"/>
</dbReference>